<evidence type="ECO:0000313" key="9">
    <source>
        <dbReference type="EMBL" id="CAG9713853.1"/>
    </source>
</evidence>
<comment type="caution">
    <text evidence="3">The sequence shown here is derived from an EMBL/GenBank/DDBJ whole genome shotgun (WGS) entry which is preliminary data.</text>
</comment>
<organism evidence="3 11">
    <name type="scientific">Clostridium neonatale</name>
    <dbReference type="NCBI Taxonomy" id="137838"/>
    <lineage>
        <taxon>Bacteria</taxon>
        <taxon>Bacillati</taxon>
        <taxon>Bacillota</taxon>
        <taxon>Clostridia</taxon>
        <taxon>Eubacteriales</taxon>
        <taxon>Clostridiaceae</taxon>
        <taxon>Clostridium</taxon>
    </lineage>
</organism>
<evidence type="ECO:0000313" key="2">
    <source>
        <dbReference type="EMBL" id="CAG9702359.1"/>
    </source>
</evidence>
<feature type="coiled-coil region" evidence="1">
    <location>
        <begin position="1"/>
        <end position="35"/>
    </location>
</feature>
<dbReference type="EMBL" id="CAKJVE010000003">
    <property type="protein sequence ID" value="CAG9702378.1"/>
    <property type="molecule type" value="Genomic_DNA"/>
</dbReference>
<gene>
    <name evidence="2" type="ORF">CNEO_30013</name>
    <name evidence="3" type="ORF">CNEO_30022</name>
    <name evidence="4" type="ORF">CNEO_30032</name>
    <name evidence="5" type="ORF">CNEO_50025</name>
    <name evidence="6" type="ORF">CNEO_50040</name>
    <name evidence="7" type="ORF">CNEO_50050</name>
    <name evidence="8" type="ORF">CNEO_60028</name>
    <name evidence="9" type="ORF">CNEO_60040</name>
    <name evidence="10" type="ORF">CNEO_60065</name>
</gene>
<sequence>MDDNKEKISKLDKKIKQLQAQKNSLIAREKEKERKARTRRLIEIGAIFDSIGIDTLEKANLFKCKFDNDETFKNMFTNIKYGNHRY</sequence>
<evidence type="ECO:0000313" key="8">
    <source>
        <dbReference type="EMBL" id="CAG9713841.1"/>
    </source>
</evidence>
<accession>A0AA86JC72</accession>
<reference evidence="3" key="1">
    <citation type="submission" date="2021-10" db="EMBL/GenBank/DDBJ databases">
        <authorList>
            <person name="Mesa V."/>
        </authorList>
    </citation>
    <scope>NUCLEOTIDE SEQUENCE</scope>
    <source>
        <strain evidence="3">CC3_PB</strain>
    </source>
</reference>
<dbReference type="EMBL" id="CAKJVE010000003">
    <property type="protein sequence ID" value="CAG9702359.1"/>
    <property type="molecule type" value="Genomic_DNA"/>
</dbReference>
<protein>
    <recommendedName>
        <fullName evidence="12">DUF3847 domain-containing protein</fullName>
    </recommendedName>
</protein>
<evidence type="ECO:0000313" key="3">
    <source>
        <dbReference type="EMBL" id="CAG9702368.1"/>
    </source>
</evidence>
<dbReference type="EMBL" id="CAKJVE010000005">
    <property type="protein sequence ID" value="CAG9713730.1"/>
    <property type="molecule type" value="Genomic_DNA"/>
</dbReference>
<dbReference type="EMBL" id="CAKJVE010000005">
    <property type="protein sequence ID" value="CAG9713745.1"/>
    <property type="molecule type" value="Genomic_DNA"/>
</dbReference>
<evidence type="ECO:0000313" key="10">
    <source>
        <dbReference type="EMBL" id="CAG9713881.1"/>
    </source>
</evidence>
<evidence type="ECO:0000313" key="7">
    <source>
        <dbReference type="EMBL" id="CAG9713755.1"/>
    </source>
</evidence>
<dbReference type="EMBL" id="CAKJVE010000003">
    <property type="protein sequence ID" value="CAG9702368.1"/>
    <property type="molecule type" value="Genomic_DNA"/>
</dbReference>
<evidence type="ECO:0000256" key="1">
    <source>
        <dbReference type="SAM" id="Coils"/>
    </source>
</evidence>
<evidence type="ECO:0000313" key="5">
    <source>
        <dbReference type="EMBL" id="CAG9713730.1"/>
    </source>
</evidence>
<dbReference type="EMBL" id="CAKJVE010000006">
    <property type="protein sequence ID" value="CAG9713881.1"/>
    <property type="molecule type" value="Genomic_DNA"/>
</dbReference>
<dbReference type="EMBL" id="CAKJVE010000006">
    <property type="protein sequence ID" value="CAG9713841.1"/>
    <property type="molecule type" value="Genomic_DNA"/>
</dbReference>
<name>A0AA86JC72_9CLOT</name>
<dbReference type="EMBL" id="CAKJVE010000006">
    <property type="protein sequence ID" value="CAG9713853.1"/>
    <property type="molecule type" value="Genomic_DNA"/>
</dbReference>
<dbReference type="RefSeq" id="WP_210887665.1">
    <property type="nucleotide sequence ID" value="NZ_CAKJVE010000003.1"/>
</dbReference>
<evidence type="ECO:0000313" key="11">
    <source>
        <dbReference type="Proteomes" id="UP000789738"/>
    </source>
</evidence>
<dbReference type="Proteomes" id="UP000789738">
    <property type="component" value="Unassembled WGS sequence"/>
</dbReference>
<dbReference type="AlphaFoldDB" id="A0AA86JC72"/>
<dbReference type="EMBL" id="CAKJVE010000005">
    <property type="protein sequence ID" value="CAG9713755.1"/>
    <property type="molecule type" value="Genomic_DNA"/>
</dbReference>
<evidence type="ECO:0000313" key="4">
    <source>
        <dbReference type="EMBL" id="CAG9702378.1"/>
    </source>
</evidence>
<evidence type="ECO:0000313" key="6">
    <source>
        <dbReference type="EMBL" id="CAG9713745.1"/>
    </source>
</evidence>
<keyword evidence="1" id="KW-0175">Coiled coil</keyword>
<proteinExistence type="predicted"/>
<evidence type="ECO:0008006" key="12">
    <source>
        <dbReference type="Google" id="ProtNLM"/>
    </source>
</evidence>